<comment type="caution">
    <text evidence="2">The sequence shown here is derived from an EMBL/GenBank/DDBJ whole genome shotgun (WGS) entry which is preliminary data.</text>
</comment>
<evidence type="ECO:0000313" key="2">
    <source>
        <dbReference type="EMBL" id="MTL93139.1"/>
    </source>
</evidence>
<dbReference type="AlphaFoldDB" id="A0A6I3NK02"/>
<organism evidence="2">
    <name type="scientific">Turicibacter sanguinis</name>
    <dbReference type="NCBI Taxonomy" id="154288"/>
    <lineage>
        <taxon>Bacteria</taxon>
        <taxon>Bacillati</taxon>
        <taxon>Bacillota</taxon>
        <taxon>Erysipelotrichia</taxon>
        <taxon>Erysipelotrichales</taxon>
        <taxon>Turicibacteraceae</taxon>
        <taxon>Turicibacter</taxon>
    </lineage>
</organism>
<gene>
    <name evidence="2" type="ORF">GMA64_01200</name>
</gene>
<reference evidence="2" key="1">
    <citation type="journal article" date="2019" name="Nat. Med.">
        <title>A library of human gut bacterial isolates paired with longitudinal multiomics data enables mechanistic microbiome research.</title>
        <authorList>
            <person name="Poyet M."/>
            <person name="Groussin M."/>
            <person name="Gibbons S.M."/>
            <person name="Avila-Pacheco J."/>
            <person name="Jiang X."/>
            <person name="Kearney S.M."/>
            <person name="Perrotta A.R."/>
            <person name="Berdy B."/>
            <person name="Zhao S."/>
            <person name="Lieberman T.D."/>
            <person name="Swanson P.K."/>
            <person name="Smith M."/>
            <person name="Roesemann S."/>
            <person name="Alexander J.E."/>
            <person name="Rich S.A."/>
            <person name="Livny J."/>
            <person name="Vlamakis H."/>
            <person name="Clish C."/>
            <person name="Bullock K."/>
            <person name="Deik A."/>
            <person name="Scott J."/>
            <person name="Pierce K.A."/>
            <person name="Xavier R.J."/>
            <person name="Alm E.J."/>
        </authorList>
    </citation>
    <scope>NUCLEOTIDE SEQUENCE</scope>
    <source>
        <strain evidence="2">BIOML-A179</strain>
    </source>
</reference>
<evidence type="ECO:0000259" key="1">
    <source>
        <dbReference type="Pfam" id="PF18902"/>
    </source>
</evidence>
<dbReference type="InterPro" id="IPR043717">
    <property type="entry name" value="DUF5658"/>
</dbReference>
<feature type="domain" description="DUF5658" evidence="1">
    <location>
        <begin position="18"/>
        <end position="110"/>
    </location>
</feature>
<dbReference type="Pfam" id="PF18902">
    <property type="entry name" value="DUF5658"/>
    <property type="match status" value="1"/>
</dbReference>
<dbReference type="EMBL" id="WMQV01000002">
    <property type="protein sequence ID" value="MTL93139.1"/>
    <property type="molecule type" value="Genomic_DNA"/>
</dbReference>
<protein>
    <recommendedName>
        <fullName evidence="1">DUF5658 domain-containing protein</fullName>
    </recommendedName>
</protein>
<name>A0A6I3NK02_9FIRM</name>
<dbReference type="RefSeq" id="WP_039930836.1">
    <property type="nucleotide sequence ID" value="NZ_CABJBH010000009.1"/>
</dbReference>
<proteinExistence type="predicted"/>
<accession>A0A6I3NK02</accession>
<sequence>MFQFIKQTSLSHIKVKLILLYILNVSDILLTLLLIRTGLILEANPLMASMIKNNFATFWVKGIIPALLFIYLYYRLQSATPKMIKLTNRCIFVLLGFYFIINCLHLLWFILLPYFGY</sequence>